<dbReference type="Pfam" id="PF13354">
    <property type="entry name" value="Beta-lactamase2"/>
    <property type="match status" value="1"/>
</dbReference>
<protein>
    <submittedName>
        <fullName evidence="4">Class A beta-lactamase</fullName>
    </submittedName>
</protein>
<name>A0A3Q9URS7_9MICO</name>
<keyword evidence="2" id="KW-0732">Signal</keyword>
<proteinExistence type="predicted"/>
<dbReference type="RefSeq" id="WP_127886634.1">
    <property type="nucleotide sequence ID" value="NZ_CP028137.1"/>
</dbReference>
<dbReference type="SUPFAM" id="SSF56601">
    <property type="entry name" value="beta-lactamase/transpeptidase-like"/>
    <property type="match status" value="1"/>
</dbReference>
<dbReference type="EMBL" id="CP028137">
    <property type="protein sequence ID" value="AZZ51736.1"/>
    <property type="molecule type" value="Genomic_DNA"/>
</dbReference>
<evidence type="ECO:0000256" key="1">
    <source>
        <dbReference type="SAM" id="MobiDB-lite"/>
    </source>
</evidence>
<gene>
    <name evidence="4" type="ORF">C1I64_06530</name>
</gene>
<dbReference type="InterPro" id="IPR000871">
    <property type="entry name" value="Beta-lactam_class-A"/>
</dbReference>
<evidence type="ECO:0000313" key="4">
    <source>
        <dbReference type="EMBL" id="AZZ51736.1"/>
    </source>
</evidence>
<dbReference type="AlphaFoldDB" id="A0A3Q9URS7"/>
<sequence length="316" mass="31976">MSRRRPGSPARSLPVLAAGLALVLSGCSSPSAPAASRPPTPLPSISAASSPEPAPVDVSAELAALEAEFDARIGVSAVDTGSGRQVLYRQDERFGYASSIKALAAAEFLRSVPADERDEIVTWTAADVEAAGYSPVTSESIDGGLSLAQLAEAAVRRSDNTALNLVLDRLGGPAALDRALEQLGDTTTDVVDEEPALNSIALGSTANTTTPAAFTADLAAVALGEALPSADRALLLDWMSGNATGDALIRAGAPQGWTVADKSGGAGGLRNDVAVVTPPGRDPIVLSVLTSSNDPEADYDDALVARAAAVVLGALQ</sequence>
<feature type="signal peptide" evidence="2">
    <location>
        <begin position="1"/>
        <end position="34"/>
    </location>
</feature>
<evidence type="ECO:0000259" key="3">
    <source>
        <dbReference type="Pfam" id="PF13354"/>
    </source>
</evidence>
<evidence type="ECO:0000256" key="2">
    <source>
        <dbReference type="SAM" id="SignalP"/>
    </source>
</evidence>
<dbReference type="Proteomes" id="UP000285317">
    <property type="component" value="Chromosome"/>
</dbReference>
<dbReference type="PANTHER" id="PTHR35333">
    <property type="entry name" value="BETA-LACTAMASE"/>
    <property type="match status" value="1"/>
</dbReference>
<dbReference type="InterPro" id="IPR045155">
    <property type="entry name" value="Beta-lactam_cat"/>
</dbReference>
<organism evidence="4 5">
    <name type="scientific">Rathayibacter festucae DSM 15932</name>
    <dbReference type="NCBI Taxonomy" id="1328866"/>
    <lineage>
        <taxon>Bacteria</taxon>
        <taxon>Bacillati</taxon>
        <taxon>Actinomycetota</taxon>
        <taxon>Actinomycetes</taxon>
        <taxon>Micrococcales</taxon>
        <taxon>Microbacteriaceae</taxon>
        <taxon>Rathayibacter</taxon>
    </lineage>
</organism>
<dbReference type="PRINTS" id="PR00118">
    <property type="entry name" value="BLACTAMASEA"/>
</dbReference>
<evidence type="ECO:0000313" key="5">
    <source>
        <dbReference type="Proteomes" id="UP000285317"/>
    </source>
</evidence>
<dbReference type="Gene3D" id="3.40.710.10">
    <property type="entry name" value="DD-peptidase/beta-lactamase superfamily"/>
    <property type="match status" value="1"/>
</dbReference>
<reference evidence="4 5" key="1">
    <citation type="submission" date="2018-03" db="EMBL/GenBank/DDBJ databases">
        <title>Bacteriophage NCPPB3778 and a type I-E CRISPR drive the evolution of the US Biological Select Agent, Rathayibacter toxicus.</title>
        <authorList>
            <person name="Davis E.W.II."/>
            <person name="Tabima J.F."/>
            <person name="Weisberg A.J."/>
            <person name="Dantas Lopes L."/>
            <person name="Wiseman M.S."/>
            <person name="Wiseman M.S."/>
            <person name="Pupko T."/>
            <person name="Belcher M.S."/>
            <person name="Sechler A.J."/>
            <person name="Tancos M.A."/>
            <person name="Schroeder B.K."/>
            <person name="Murray T.D."/>
            <person name="Luster D.G."/>
            <person name="Schneider W.L."/>
            <person name="Rogers E."/>
            <person name="Andreote F.D."/>
            <person name="Grunwald N.J."/>
            <person name="Putnam M.L."/>
            <person name="Chang J.H."/>
        </authorList>
    </citation>
    <scope>NUCLEOTIDE SEQUENCE [LARGE SCALE GENOMIC DNA]</scope>
    <source>
        <strain evidence="4 5">DSM 15932</strain>
    </source>
</reference>
<dbReference type="NCBIfam" id="NF033103">
    <property type="entry name" value="bla_class_A"/>
    <property type="match status" value="1"/>
</dbReference>
<dbReference type="PROSITE" id="PS51257">
    <property type="entry name" value="PROKAR_LIPOPROTEIN"/>
    <property type="match status" value="1"/>
</dbReference>
<feature type="region of interest" description="Disordered" evidence="1">
    <location>
        <begin position="28"/>
        <end position="53"/>
    </location>
</feature>
<dbReference type="GO" id="GO:0030655">
    <property type="term" value="P:beta-lactam antibiotic catabolic process"/>
    <property type="evidence" value="ECO:0007669"/>
    <property type="project" value="InterPro"/>
</dbReference>
<feature type="chain" id="PRO_5018543352" evidence="2">
    <location>
        <begin position="35"/>
        <end position="316"/>
    </location>
</feature>
<dbReference type="InterPro" id="IPR012338">
    <property type="entry name" value="Beta-lactam/transpept-like"/>
</dbReference>
<accession>A0A3Q9URS7</accession>
<dbReference type="KEGG" id="rfs:C1I64_06530"/>
<dbReference type="GO" id="GO:0008800">
    <property type="term" value="F:beta-lactamase activity"/>
    <property type="evidence" value="ECO:0007669"/>
    <property type="project" value="InterPro"/>
</dbReference>
<feature type="domain" description="Beta-lactamase class A catalytic" evidence="3">
    <location>
        <begin position="74"/>
        <end position="290"/>
    </location>
</feature>
<feature type="compositionally biased region" description="Low complexity" evidence="1">
    <location>
        <begin position="43"/>
        <end position="53"/>
    </location>
</feature>
<dbReference type="PANTHER" id="PTHR35333:SF3">
    <property type="entry name" value="BETA-LACTAMASE-TYPE TRANSPEPTIDASE FOLD CONTAINING PROTEIN"/>
    <property type="match status" value="1"/>
</dbReference>
<dbReference type="GO" id="GO:0046677">
    <property type="term" value="P:response to antibiotic"/>
    <property type="evidence" value="ECO:0007669"/>
    <property type="project" value="InterPro"/>
</dbReference>